<dbReference type="GO" id="GO:0004672">
    <property type="term" value="F:protein kinase activity"/>
    <property type="evidence" value="ECO:0007669"/>
    <property type="project" value="InterPro"/>
</dbReference>
<dbReference type="InterPro" id="IPR011009">
    <property type="entry name" value="Kinase-like_dom_sf"/>
</dbReference>
<dbReference type="PANTHER" id="PTHR48011:SF4">
    <property type="entry name" value="MITOGEN-ACTIVATED PROTEIN KINASE KINASE KINASE 19"/>
    <property type="match status" value="1"/>
</dbReference>
<organism evidence="2 3">
    <name type="scientific">Cotesia glomerata</name>
    <name type="common">Lepidopteran parasitic wasp</name>
    <name type="synonym">Apanteles glomeratus</name>
    <dbReference type="NCBI Taxonomy" id="32391"/>
    <lineage>
        <taxon>Eukaryota</taxon>
        <taxon>Metazoa</taxon>
        <taxon>Ecdysozoa</taxon>
        <taxon>Arthropoda</taxon>
        <taxon>Hexapoda</taxon>
        <taxon>Insecta</taxon>
        <taxon>Pterygota</taxon>
        <taxon>Neoptera</taxon>
        <taxon>Endopterygota</taxon>
        <taxon>Hymenoptera</taxon>
        <taxon>Apocrita</taxon>
        <taxon>Ichneumonoidea</taxon>
        <taxon>Braconidae</taxon>
        <taxon>Microgastrinae</taxon>
        <taxon>Cotesia</taxon>
    </lineage>
</organism>
<name>A0AAV7I1J6_COTGL</name>
<dbReference type="Proteomes" id="UP000826195">
    <property type="component" value="Unassembled WGS sequence"/>
</dbReference>
<keyword evidence="3" id="KW-1185">Reference proteome</keyword>
<proteinExistence type="predicted"/>
<evidence type="ECO:0000259" key="1">
    <source>
        <dbReference type="PROSITE" id="PS50011"/>
    </source>
</evidence>
<dbReference type="InterPro" id="IPR052751">
    <property type="entry name" value="Plant_MAPKKK"/>
</dbReference>
<dbReference type="PANTHER" id="PTHR48011">
    <property type="entry name" value="CCR4-NOT TRANSCRIPTIONAL COMPLEX SUBUNIT CAF120-RELATED"/>
    <property type="match status" value="1"/>
</dbReference>
<dbReference type="EMBL" id="JAHXZJ010002609">
    <property type="protein sequence ID" value="KAH0540266.1"/>
    <property type="molecule type" value="Genomic_DNA"/>
</dbReference>
<evidence type="ECO:0000313" key="2">
    <source>
        <dbReference type="EMBL" id="KAH0540266.1"/>
    </source>
</evidence>
<dbReference type="Pfam" id="PF00069">
    <property type="entry name" value="Pkinase"/>
    <property type="match status" value="1"/>
</dbReference>
<dbReference type="GO" id="GO:0007165">
    <property type="term" value="P:signal transduction"/>
    <property type="evidence" value="ECO:0007669"/>
    <property type="project" value="TreeGrafter"/>
</dbReference>
<dbReference type="AlphaFoldDB" id="A0AAV7I1J6"/>
<sequence length="79" mass="8874">MSSSLRTTVGGTGFVKGTPLYMAPELILENKEATVHSDLWSLTCTLIELYTEKSIWDNVEDQGQLKAIAMHRKSNLKYL</sequence>
<protein>
    <recommendedName>
        <fullName evidence="1">Protein kinase domain-containing protein</fullName>
    </recommendedName>
</protein>
<dbReference type="SUPFAM" id="SSF56112">
    <property type="entry name" value="Protein kinase-like (PK-like)"/>
    <property type="match status" value="1"/>
</dbReference>
<gene>
    <name evidence="2" type="ORF">KQX54_015173</name>
</gene>
<reference evidence="2 3" key="1">
    <citation type="journal article" date="2021" name="J. Hered.">
        <title>A chromosome-level genome assembly of the parasitoid wasp, Cotesia glomerata (Hymenoptera: Braconidae).</title>
        <authorList>
            <person name="Pinto B.J."/>
            <person name="Weis J.J."/>
            <person name="Gamble T."/>
            <person name="Ode P.J."/>
            <person name="Paul R."/>
            <person name="Zaspel J.M."/>
        </authorList>
    </citation>
    <scope>NUCLEOTIDE SEQUENCE [LARGE SCALE GENOMIC DNA]</scope>
    <source>
        <strain evidence="2">CgM1</strain>
    </source>
</reference>
<feature type="domain" description="Protein kinase" evidence="1">
    <location>
        <begin position="1"/>
        <end position="79"/>
    </location>
</feature>
<dbReference type="InterPro" id="IPR000719">
    <property type="entry name" value="Prot_kinase_dom"/>
</dbReference>
<dbReference type="PROSITE" id="PS50011">
    <property type="entry name" value="PROTEIN_KINASE_DOM"/>
    <property type="match status" value="1"/>
</dbReference>
<accession>A0AAV7I1J6</accession>
<comment type="caution">
    <text evidence="2">The sequence shown here is derived from an EMBL/GenBank/DDBJ whole genome shotgun (WGS) entry which is preliminary data.</text>
</comment>
<dbReference type="Gene3D" id="1.10.510.10">
    <property type="entry name" value="Transferase(Phosphotransferase) domain 1"/>
    <property type="match status" value="1"/>
</dbReference>
<evidence type="ECO:0000313" key="3">
    <source>
        <dbReference type="Proteomes" id="UP000826195"/>
    </source>
</evidence>
<dbReference type="GO" id="GO:0005524">
    <property type="term" value="F:ATP binding"/>
    <property type="evidence" value="ECO:0007669"/>
    <property type="project" value="InterPro"/>
</dbReference>